<dbReference type="Proteomes" id="UP000499080">
    <property type="component" value="Unassembled WGS sequence"/>
</dbReference>
<organism evidence="1 2">
    <name type="scientific">Araneus ventricosus</name>
    <name type="common">Orbweaver spider</name>
    <name type="synonym">Epeira ventricosa</name>
    <dbReference type="NCBI Taxonomy" id="182803"/>
    <lineage>
        <taxon>Eukaryota</taxon>
        <taxon>Metazoa</taxon>
        <taxon>Ecdysozoa</taxon>
        <taxon>Arthropoda</taxon>
        <taxon>Chelicerata</taxon>
        <taxon>Arachnida</taxon>
        <taxon>Araneae</taxon>
        <taxon>Araneomorphae</taxon>
        <taxon>Entelegynae</taxon>
        <taxon>Araneoidea</taxon>
        <taxon>Araneidae</taxon>
        <taxon>Araneus</taxon>
    </lineage>
</organism>
<protein>
    <submittedName>
        <fullName evidence="1">Uncharacterized protein</fullName>
    </submittedName>
</protein>
<dbReference type="OrthoDB" id="6626714at2759"/>
<dbReference type="AlphaFoldDB" id="A0A4Y2LHU7"/>
<evidence type="ECO:0000313" key="1">
    <source>
        <dbReference type="EMBL" id="GBN14361.1"/>
    </source>
</evidence>
<proteinExistence type="predicted"/>
<name>A0A4Y2LHU7_ARAVE</name>
<gene>
    <name evidence="1" type="ORF">AVEN_231853_1</name>
</gene>
<evidence type="ECO:0000313" key="2">
    <source>
        <dbReference type="Proteomes" id="UP000499080"/>
    </source>
</evidence>
<dbReference type="EMBL" id="BGPR01005893">
    <property type="protein sequence ID" value="GBN14361.1"/>
    <property type="molecule type" value="Genomic_DNA"/>
</dbReference>
<comment type="caution">
    <text evidence="1">The sequence shown here is derived from an EMBL/GenBank/DDBJ whole genome shotgun (WGS) entry which is preliminary data.</text>
</comment>
<reference evidence="1 2" key="1">
    <citation type="journal article" date="2019" name="Sci. Rep.">
        <title>Orb-weaving spider Araneus ventricosus genome elucidates the spidroin gene catalogue.</title>
        <authorList>
            <person name="Kono N."/>
            <person name="Nakamura H."/>
            <person name="Ohtoshi R."/>
            <person name="Moran D.A.P."/>
            <person name="Shinohara A."/>
            <person name="Yoshida Y."/>
            <person name="Fujiwara M."/>
            <person name="Mori M."/>
            <person name="Tomita M."/>
            <person name="Arakawa K."/>
        </authorList>
    </citation>
    <scope>NUCLEOTIDE SEQUENCE [LARGE SCALE GENOMIC DNA]</scope>
</reference>
<sequence>MHSVCVLENLLGLKFIYLRDSEKIGPSSTTMNQKKQSIHIITASDSLKTFNSQQLKIATKLHRYDSRELLNLASLMIELDIQFTIQKPGVLHRACWMPKAIYSLKMELLFNGNEARMTLTARKFQAKIEDSFFTVPVKDWPETSSYKKAAIFAKNLVCVKDVAEQAVALIKDFNCATKRLQLCNKAQRAKTVLVTSFRDAQKELQAVQSPNSP</sequence>
<keyword evidence="2" id="KW-1185">Reference proteome</keyword>
<accession>A0A4Y2LHU7</accession>